<feature type="domain" description="Thiopeptide-type bacteriocin biosynthesis" evidence="3">
    <location>
        <begin position="772"/>
        <end position="1032"/>
    </location>
</feature>
<dbReference type="AlphaFoldDB" id="A0A1I3C4V5"/>
<proteinExistence type="predicted"/>
<dbReference type="STRING" id="504797.SAMN05421678_12924"/>
<evidence type="ECO:0000256" key="1">
    <source>
        <dbReference type="SAM" id="MobiDB-lite"/>
    </source>
</evidence>
<evidence type="ECO:0000313" key="5">
    <source>
        <dbReference type="Proteomes" id="UP000199052"/>
    </source>
</evidence>
<dbReference type="InterPro" id="IPR023809">
    <property type="entry name" value="Thiopep_bacteriocin_synth_dom"/>
</dbReference>
<evidence type="ECO:0000259" key="3">
    <source>
        <dbReference type="Pfam" id="PF14028"/>
    </source>
</evidence>
<organism evidence="4 5">
    <name type="scientific">Actinopolymorpha cephalotaxi</name>
    <dbReference type="NCBI Taxonomy" id="504797"/>
    <lineage>
        <taxon>Bacteria</taxon>
        <taxon>Bacillati</taxon>
        <taxon>Actinomycetota</taxon>
        <taxon>Actinomycetes</taxon>
        <taxon>Propionibacteriales</taxon>
        <taxon>Actinopolymorphaceae</taxon>
        <taxon>Actinopolymorpha</taxon>
    </lineage>
</organism>
<dbReference type="Proteomes" id="UP000199052">
    <property type="component" value="Unassembled WGS sequence"/>
</dbReference>
<reference evidence="4 5" key="1">
    <citation type="submission" date="2016-10" db="EMBL/GenBank/DDBJ databases">
        <authorList>
            <person name="de Groot N.N."/>
        </authorList>
    </citation>
    <scope>NUCLEOTIDE SEQUENCE [LARGE SCALE GENOMIC DNA]</scope>
    <source>
        <strain evidence="4 5">CPCC 202808</strain>
    </source>
</reference>
<feature type="domain" description="Lantibiotic dehydratase N-terminal" evidence="2">
    <location>
        <begin position="47"/>
        <end position="694"/>
    </location>
</feature>
<feature type="region of interest" description="Disordered" evidence="1">
    <location>
        <begin position="741"/>
        <end position="763"/>
    </location>
</feature>
<sequence>MSSSPPTRIHLSYEPFDWFVVRAPLLPIDSYERLAGDTAGGAASSVADPLVRRALDVASPDLLRALESGAGGRSTPAARSALLRYLIRMSTRPTPYGLFAGVGVGGWGDQTTLALGPTARPTRTRPDMGWLTRWMLALESDPEVRRRLRLAANTCAFERNGRLHLSDRSTGGRAGLPDVSVRATPVVRRVLSLARNAVPYDELVERVLAGTPGATAQTEAKVHGLLAELLRQDLLLSDLRPPLTGDPLRHVVTRLTAMPAHGAAGAELAGLVADAAAIDAAPVGTNADPTGTLASLRERLRSLHDDPGDQELLQVDSALALAGREVSRAVAEEAARAAELLLRMHPRPAGPGYLANYRAAFLARYGHDRRVPLLELLDPRFGLGPPTSGYSYAHNAAHDPGPQRSQLLMELATTALRTGSVEVVLDDADVDTLSTWSPDQKRLPASLELSTFVVAPSVAALDRGEFWLVVGPNLGGQAAGRGLGRFADLLGPDATRRLTEVARAEEAADGGVTAELVYLPARHRSANVAVRPRVRHFEIPVGVAPGVEADRVIRPDELEVMVRDGRLAVWWPAGDTEVHVSAGHMLNASAAPEVCRFLHDVGDDATTGLMPFDWGPAGGLPFLPRVRSGRVVLRPAEWRLPRRRATEALRVEDTAAFTVALKRWREEWLVPRHVYLTAADNRLLLDLDDPAQADQIREELRRPRGSDLVVQEALPGPGTAWLPGPGGSYASELVVPLRRRPQARPAAKATTRDPLPTRADETHRLRPPGTDWLYLTLYGPAAGEDALIAGQVRDFAGGLVADGAADGWFFLRYADSGRHLRLRLHGSPEALTTQVLPRVTTWAAGLVASGLLTRIGLEVYERELERYGGPQAMEVAERVFAVDSAATADLLALTAGRDTSVDPVELAALSFDTLLHGLGMDESTRAAWYAENPAPPRESGAAYRERKDRLRALLGGVPEVLGPVDAPVRAVLDRRAEELRPLGARLEGLHREGRSTLPVSALAHSFVHLSGNRLGITPGTERLVLGLLRRTLASLAKAPLRGAGR</sequence>
<dbReference type="Pfam" id="PF14028">
    <property type="entry name" value="Lant_dehydr_C"/>
    <property type="match status" value="1"/>
</dbReference>
<dbReference type="EMBL" id="FOOI01000029">
    <property type="protein sequence ID" value="SFH69574.1"/>
    <property type="molecule type" value="Genomic_DNA"/>
</dbReference>
<dbReference type="InterPro" id="IPR006827">
    <property type="entry name" value="Lant_deHydtase_N"/>
</dbReference>
<protein>
    <submittedName>
        <fullName evidence="4">Thiopeptide-type bacteriocin biosynthesis domain-containing protein</fullName>
    </submittedName>
</protein>
<evidence type="ECO:0000259" key="2">
    <source>
        <dbReference type="Pfam" id="PF04738"/>
    </source>
</evidence>
<dbReference type="Pfam" id="PF04738">
    <property type="entry name" value="Lant_dehydr_N"/>
    <property type="match status" value="1"/>
</dbReference>
<name>A0A1I3C4V5_9ACTN</name>
<evidence type="ECO:0000313" key="4">
    <source>
        <dbReference type="EMBL" id="SFH69574.1"/>
    </source>
</evidence>
<accession>A0A1I3C4V5</accession>
<gene>
    <name evidence="4" type="ORF">SAMN05421678_12924</name>
</gene>
<dbReference type="NCBIfam" id="TIGR03891">
    <property type="entry name" value="thiopep_ocin"/>
    <property type="match status" value="1"/>
</dbReference>